<dbReference type="GeneID" id="37286914"/>
<feature type="domain" description="UspA" evidence="2">
    <location>
        <begin position="151"/>
        <end position="291"/>
    </location>
</feature>
<dbReference type="AlphaFoldDB" id="A0A345EC79"/>
<dbReference type="CDD" id="cd00293">
    <property type="entry name" value="USP-like"/>
    <property type="match status" value="2"/>
</dbReference>
<gene>
    <name evidence="3" type="ORF">DU484_08010</name>
</gene>
<dbReference type="InterPro" id="IPR006016">
    <property type="entry name" value="UspA"/>
</dbReference>
<dbReference type="Proteomes" id="UP000252985">
    <property type="component" value="Chromosome"/>
</dbReference>
<proteinExistence type="inferred from homology"/>
<evidence type="ECO:0000256" key="1">
    <source>
        <dbReference type="ARBA" id="ARBA00008791"/>
    </source>
</evidence>
<sequence length="291" mass="31533">MYDSILVPTDGSEGAEAAARHGLNLATAFDSQIHFLSVVDERSYSSALADLDPTVGEQREGFEQQATEAVECLEEMVTEPPVTCQTAVKHGVPHEEIRSYAADHDIDLISMGTQGRTGLDRLLLGSVTERVVRTSDVPVLTTRHEPDRSRYDRILIPTDGSEAATAAIAHGVAIADRFDSTVHALSVVDVGGVVGAYDAGPGIPELIDSLEEECEQAVTVVEEECENRDIDIVTEVVQGPPYRAIQEYVDREGIDFVSMGTHGRTGLERYLIGSVTERTVRTSDVPVLTVR</sequence>
<dbReference type="KEGG" id="haq:DU484_08010"/>
<protein>
    <submittedName>
        <fullName evidence="3">Universal stress protein</fullName>
    </submittedName>
</protein>
<dbReference type="EMBL" id="CP031148">
    <property type="protein sequence ID" value="AXG09801.1"/>
    <property type="molecule type" value="Genomic_DNA"/>
</dbReference>
<dbReference type="Pfam" id="PF00582">
    <property type="entry name" value="Usp"/>
    <property type="match status" value="2"/>
</dbReference>
<organism evidence="3 4">
    <name type="scientific">Haloplanus rubicundus</name>
    <dbReference type="NCBI Taxonomy" id="1547898"/>
    <lineage>
        <taxon>Archaea</taxon>
        <taxon>Methanobacteriati</taxon>
        <taxon>Methanobacteriota</taxon>
        <taxon>Stenosarchaea group</taxon>
        <taxon>Halobacteria</taxon>
        <taxon>Halobacteriales</taxon>
        <taxon>Haloferacaceae</taxon>
        <taxon>Haloplanus</taxon>
    </lineage>
</organism>
<evidence type="ECO:0000313" key="3">
    <source>
        <dbReference type="EMBL" id="AXG09801.1"/>
    </source>
</evidence>
<dbReference type="InterPro" id="IPR014729">
    <property type="entry name" value="Rossmann-like_a/b/a_fold"/>
</dbReference>
<evidence type="ECO:0000313" key="4">
    <source>
        <dbReference type="Proteomes" id="UP000252985"/>
    </source>
</evidence>
<dbReference type="Gene3D" id="3.40.50.620">
    <property type="entry name" value="HUPs"/>
    <property type="match status" value="2"/>
</dbReference>
<evidence type="ECO:0000259" key="2">
    <source>
        <dbReference type="Pfam" id="PF00582"/>
    </source>
</evidence>
<accession>A0A345EC79</accession>
<feature type="domain" description="UspA" evidence="2">
    <location>
        <begin position="1"/>
        <end position="143"/>
    </location>
</feature>
<dbReference type="RefSeq" id="WP_114605645.1">
    <property type="nucleotide sequence ID" value="NZ_CP031148.1"/>
</dbReference>
<dbReference type="PANTHER" id="PTHR46268">
    <property type="entry name" value="STRESS RESPONSE PROTEIN NHAX"/>
    <property type="match status" value="1"/>
</dbReference>
<dbReference type="PRINTS" id="PR01438">
    <property type="entry name" value="UNVRSLSTRESS"/>
</dbReference>
<dbReference type="PANTHER" id="PTHR46268:SF6">
    <property type="entry name" value="UNIVERSAL STRESS PROTEIN UP12"/>
    <property type="match status" value="1"/>
</dbReference>
<dbReference type="InterPro" id="IPR006015">
    <property type="entry name" value="Universal_stress_UspA"/>
</dbReference>
<dbReference type="SUPFAM" id="SSF52402">
    <property type="entry name" value="Adenine nucleotide alpha hydrolases-like"/>
    <property type="match status" value="2"/>
</dbReference>
<reference evidence="3 4" key="1">
    <citation type="submission" date="2018-07" db="EMBL/GenBank/DDBJ databases">
        <title>Genome sequences of Haloplanus sp. CBA1112.</title>
        <authorList>
            <person name="Kim Y.B."/>
            <person name="Roh S.W."/>
        </authorList>
    </citation>
    <scope>NUCLEOTIDE SEQUENCE [LARGE SCALE GENOMIC DNA]</scope>
    <source>
        <strain evidence="3 4">CBA1112</strain>
    </source>
</reference>
<comment type="similarity">
    <text evidence="1">Belongs to the universal stress protein A family.</text>
</comment>
<name>A0A345EC79_9EURY</name>